<dbReference type="EMBL" id="ADFP01000120">
    <property type="protein sequence ID" value="EFB89823.1"/>
    <property type="molecule type" value="Genomic_DNA"/>
</dbReference>
<evidence type="ECO:0000313" key="2">
    <source>
        <dbReference type="Proteomes" id="UP000006462"/>
    </source>
</evidence>
<protein>
    <recommendedName>
        <fullName evidence="3">ABC transporter substrate-binding protein</fullName>
    </recommendedName>
</protein>
<dbReference type="Proteomes" id="UP000006462">
    <property type="component" value="Unassembled WGS sequence"/>
</dbReference>
<comment type="caution">
    <text evidence="1">The sequence shown here is derived from an EMBL/GenBank/DDBJ whole genome shotgun (WGS) entry which is preliminary data.</text>
</comment>
<keyword evidence="2" id="KW-1185">Reference proteome</keyword>
<gene>
    <name evidence="1" type="ORF">HMPREF7215_1449</name>
</gene>
<feature type="non-terminal residue" evidence="1">
    <location>
        <position position="33"/>
    </location>
</feature>
<evidence type="ECO:0000313" key="1">
    <source>
        <dbReference type="EMBL" id="EFB89823.1"/>
    </source>
</evidence>
<proteinExistence type="predicted"/>
<evidence type="ECO:0008006" key="3">
    <source>
        <dbReference type="Google" id="ProtNLM"/>
    </source>
</evidence>
<organism evidence="1 2">
    <name type="scientific">Pyramidobacter piscolens W5455</name>
    <dbReference type="NCBI Taxonomy" id="352165"/>
    <lineage>
        <taxon>Bacteria</taxon>
        <taxon>Thermotogati</taxon>
        <taxon>Synergistota</taxon>
        <taxon>Synergistia</taxon>
        <taxon>Synergistales</taxon>
        <taxon>Dethiosulfovibrionaceae</taxon>
        <taxon>Pyramidobacter</taxon>
    </lineage>
</organism>
<sequence length="33" mass="3817">MKKYLWLCLFWLVSAAPVRAVPAPLERLRVAFA</sequence>
<accession>A0ABP2HR43</accession>
<name>A0ABP2HR43_9BACT</name>
<reference evidence="1 2" key="1">
    <citation type="submission" date="2009-12" db="EMBL/GenBank/DDBJ databases">
        <authorList>
            <person name="Shrivastava S."/>
            <person name="Madupu R."/>
            <person name="Durkin A.S."/>
            <person name="Torralba M."/>
            <person name="Methe B."/>
            <person name="Sutton G.G."/>
            <person name="Strausberg R.L."/>
            <person name="Nelson K.E."/>
        </authorList>
    </citation>
    <scope>NUCLEOTIDE SEQUENCE [LARGE SCALE GENOMIC DNA]</scope>
    <source>
        <strain evidence="1 2">W5455</strain>
    </source>
</reference>